<evidence type="ECO:0000256" key="3">
    <source>
        <dbReference type="ARBA" id="ARBA00022643"/>
    </source>
</evidence>
<dbReference type="FunFam" id="3.40.50.1950:FF:000001">
    <property type="entry name" value="Flavin prenyltransferase UbiX"/>
    <property type="match status" value="1"/>
</dbReference>
<evidence type="ECO:0000256" key="11">
    <source>
        <dbReference type="HAMAP-Rule" id="MF_03197"/>
    </source>
</evidence>
<dbReference type="CDD" id="cd12148">
    <property type="entry name" value="fungal_TF_MHR"/>
    <property type="match status" value="1"/>
</dbReference>
<dbReference type="GO" id="GO:0008270">
    <property type="term" value="F:zinc ion binding"/>
    <property type="evidence" value="ECO:0007669"/>
    <property type="project" value="InterPro"/>
</dbReference>
<evidence type="ECO:0000256" key="7">
    <source>
        <dbReference type="ARBA" id="ARBA00023125"/>
    </source>
</evidence>
<name>A0A9W5Z0C2_9EURO</name>
<dbReference type="InterPro" id="IPR001138">
    <property type="entry name" value="Zn2Cys6_DnaBD"/>
</dbReference>
<dbReference type="HAMAP" id="MF_01984">
    <property type="entry name" value="ubiX_pad"/>
    <property type="match status" value="1"/>
</dbReference>
<dbReference type="Pfam" id="PF04082">
    <property type="entry name" value="Fungal_trans"/>
    <property type="match status" value="1"/>
</dbReference>
<dbReference type="AlphaFoldDB" id="A0A9W5Z0C2"/>
<comment type="caution">
    <text evidence="14">The sequence shown here is derived from an EMBL/GenBank/DDBJ whole genome shotgun (WGS) entry which is preliminary data.</text>
</comment>
<evidence type="ECO:0000256" key="12">
    <source>
        <dbReference type="SAM" id="MobiDB-lite"/>
    </source>
</evidence>
<comment type="subunit">
    <text evidence="11">Oligomer.</text>
</comment>
<feature type="binding site" evidence="11">
    <location>
        <position position="793"/>
    </location>
    <ligand>
        <name>FMN</name>
        <dbReference type="ChEBI" id="CHEBI:58210"/>
    </ligand>
</feature>
<feature type="binding site" evidence="11">
    <location>
        <position position="839"/>
    </location>
    <ligand>
        <name>dimethylallyl phosphate</name>
        <dbReference type="ChEBI" id="CHEBI:88052"/>
    </ligand>
</feature>
<keyword evidence="8" id="KW-0804">Transcription</keyword>
<protein>
    <recommendedName>
        <fullName evidence="11">Flavin prenyltransferase PAD1, mitochondrial</fullName>
        <ecNumber evidence="11">2.5.1.129</ecNumber>
    </recommendedName>
</protein>
<proteinExistence type="inferred from homology"/>
<dbReference type="NCBIfam" id="TIGR00421">
    <property type="entry name" value="ubiX_pad"/>
    <property type="match status" value="1"/>
</dbReference>
<dbReference type="PROSITE" id="PS50048">
    <property type="entry name" value="ZN2_CY6_FUNGAL_2"/>
    <property type="match status" value="1"/>
</dbReference>
<evidence type="ECO:0000256" key="1">
    <source>
        <dbReference type="ARBA" id="ARBA00022602"/>
    </source>
</evidence>
<sequence>MGTSIDREEIDRVLRMKRNQREARACYPCRQRKVKCDSTLPCRTCRRRGHPQICVYDQDSSGSKKTRNTRQRRSSAASRGPNHTPAAEQGLDAEPPSLPSERSLPEAQSEPRQYYDTRIPSSDGPDNDIVYSGDNSVLSYLRNRTQDANGSMTREVGSVLGLQNTYGSYPFMDFRTPQDRWRELLRIIPQRAELLKFFHFYRISAYPFNPIIVDIERFEQDVCSYLNAYASGELQNTAQICERWATDRSVGLISLLLAALASGAHYSDLDYMQRTELCQDFGNTLQNNGQSDAAWALLGTTVRLAQTLGLHSEKSVAHLPDHVKYKARKLWYTVVWQDCLLCLCYDRPRVVSMTGWAPDYSILSSNDLSFTEAMYFLCQIALNMITTEGPEIQGYARQLDILATIDSLHQRTQPHLRDRQECKTLQHNLEHLALRMHISLAISVLTRPALKRTVMQDASYDILRTRAKLSLIDAARAFLDFQALSVVPLRSWSMVHTVLSSTLLLCIWEETRNDPECRDLQQKVIEVFSAAGSVGTVENTTSENGQWLSERHIRALITLRNAVRTAVEREKGETNVGTEGADQPQPFFPIYGMPDGVPEDFGQDFSPATYLDSIMNVRAIVTTATLYSTSTLMFNSILSGTTTPNSGRASPPTTEMPIQNDHAAVARPAPRRRRIVVAMTGATGAMLGIKVLIALRRLNVETHLVMSKWAEATIKYETDYHPQNVRALADYVHNINDMAAPVSSGSFRADGMIVVPCSMKTLAAIHSGFCDDLISRTADVMLKERRRLVLVARETPLSEIHLRNMLEVTRAGAVIFPPVPAFYIKAGSIEDLIDQSVGRMLDLFDLDTGDFERWNGWEK</sequence>
<reference evidence="14" key="1">
    <citation type="submission" date="2022-07" db="EMBL/GenBank/DDBJ databases">
        <title>Taxonomy of Aspergillus series Nigri: significant species reduction supported by multi-species coalescent approaches.</title>
        <authorList>
            <person name="Bian C."/>
            <person name="Kusuya Y."/>
            <person name="Sklenar F."/>
            <person name="D'hooge E."/>
            <person name="Yaguchi T."/>
            <person name="Takahashi H."/>
            <person name="Hubka V."/>
        </authorList>
    </citation>
    <scope>NUCLEOTIDE SEQUENCE</scope>
    <source>
        <strain evidence="14">CBS 733.88</strain>
    </source>
</reference>
<feature type="compositionally biased region" description="Polar residues" evidence="12">
    <location>
        <begin position="641"/>
        <end position="657"/>
    </location>
</feature>
<feature type="binding site" evidence="11">
    <location>
        <begin position="681"/>
        <end position="683"/>
    </location>
    <ligand>
        <name>FMN</name>
        <dbReference type="ChEBI" id="CHEBI:58210"/>
    </ligand>
</feature>
<dbReference type="InterPro" id="IPR036551">
    <property type="entry name" value="Flavin_trans-like"/>
</dbReference>
<keyword evidence="1 11" id="KW-0637">Prenyltransferase</keyword>
<comment type="catalytic activity">
    <reaction evidence="11">
        <text>dimethylallyl phosphate + FMNH2 = prenylated FMNH2 + phosphate</text>
        <dbReference type="Rhea" id="RHEA:37743"/>
        <dbReference type="ChEBI" id="CHEBI:43474"/>
        <dbReference type="ChEBI" id="CHEBI:57618"/>
        <dbReference type="ChEBI" id="CHEBI:87467"/>
        <dbReference type="ChEBI" id="CHEBI:88052"/>
        <dbReference type="EC" id="2.5.1.129"/>
    </reaction>
</comment>
<dbReference type="InterPro" id="IPR004507">
    <property type="entry name" value="UbiX-like"/>
</dbReference>
<dbReference type="GO" id="GO:0016831">
    <property type="term" value="F:carboxy-lyase activity"/>
    <property type="evidence" value="ECO:0007669"/>
    <property type="project" value="TreeGrafter"/>
</dbReference>
<gene>
    <name evidence="11" type="primary">PAD1</name>
    <name evidence="14" type="ORF">AbraCBS73388_002162</name>
</gene>
<dbReference type="GO" id="GO:0003677">
    <property type="term" value="F:DNA binding"/>
    <property type="evidence" value="ECO:0007669"/>
    <property type="project" value="UniProtKB-KW"/>
</dbReference>
<keyword evidence="9" id="KW-0539">Nucleus</keyword>
<dbReference type="GO" id="GO:0000981">
    <property type="term" value="F:DNA-binding transcription factor activity, RNA polymerase II-specific"/>
    <property type="evidence" value="ECO:0007669"/>
    <property type="project" value="InterPro"/>
</dbReference>
<dbReference type="CDD" id="cd00067">
    <property type="entry name" value="GAL4"/>
    <property type="match status" value="1"/>
</dbReference>
<keyword evidence="2 11" id="KW-0285">Flavoprotein</keyword>
<organism evidence="14 15">
    <name type="scientific">Aspergillus brasiliensis</name>
    <dbReference type="NCBI Taxonomy" id="319629"/>
    <lineage>
        <taxon>Eukaryota</taxon>
        <taxon>Fungi</taxon>
        <taxon>Dikarya</taxon>
        <taxon>Ascomycota</taxon>
        <taxon>Pezizomycotina</taxon>
        <taxon>Eurotiomycetes</taxon>
        <taxon>Eurotiomycetidae</taxon>
        <taxon>Eurotiales</taxon>
        <taxon>Aspergillaceae</taxon>
        <taxon>Aspergillus</taxon>
        <taxon>Aspergillus subgen. Circumdati</taxon>
    </lineage>
</organism>
<dbReference type="NCBIfam" id="NF004685">
    <property type="entry name" value="PRK06029.1"/>
    <property type="match status" value="1"/>
</dbReference>
<evidence type="ECO:0000256" key="4">
    <source>
        <dbReference type="ARBA" id="ARBA00022679"/>
    </source>
</evidence>
<dbReference type="EMBL" id="BROQ01000137">
    <property type="protein sequence ID" value="GKZ26207.1"/>
    <property type="molecule type" value="Genomic_DNA"/>
</dbReference>
<dbReference type="Gene3D" id="3.40.50.1950">
    <property type="entry name" value="Flavin prenyltransferase-like"/>
    <property type="match status" value="1"/>
</dbReference>
<dbReference type="Gene3D" id="4.10.240.10">
    <property type="entry name" value="Zn(2)-C6 fungal-type DNA-binding domain"/>
    <property type="match status" value="1"/>
</dbReference>
<evidence type="ECO:0000256" key="9">
    <source>
        <dbReference type="ARBA" id="ARBA00023242"/>
    </source>
</evidence>
<dbReference type="PANTHER" id="PTHR43374">
    <property type="entry name" value="FLAVIN PRENYLTRANSFERASE"/>
    <property type="match status" value="1"/>
</dbReference>
<dbReference type="SUPFAM" id="SSF57701">
    <property type="entry name" value="Zn2/Cys6 DNA-binding domain"/>
    <property type="match status" value="1"/>
</dbReference>
<evidence type="ECO:0000259" key="13">
    <source>
        <dbReference type="PROSITE" id="PS50048"/>
    </source>
</evidence>
<dbReference type="PANTHER" id="PTHR43374:SF1">
    <property type="entry name" value="FLAVIN PRENYLTRANSFERASE PAD1, MITOCHONDRIAL"/>
    <property type="match status" value="1"/>
</dbReference>
<dbReference type="GO" id="GO:0009893">
    <property type="term" value="P:positive regulation of metabolic process"/>
    <property type="evidence" value="ECO:0007669"/>
    <property type="project" value="UniProtKB-ARBA"/>
</dbReference>
<comment type="function">
    <text evidence="11">Flavin prenyltransferase that catalyzes the synthesis of the prenylated FMN cofactor (prenyl-FMN) for the ferulic acid decarboxylase FDC1. The prenyltransferase is metal-independent and links a dimethylallyl moiety from dimethylallyl monophosphate (DMAP) to the flavin N5 and C6 atoms of FMN.</text>
</comment>
<dbReference type="EC" id="2.5.1.129" evidence="11"/>
<feature type="binding site" evidence="11">
    <location>
        <begin position="758"/>
        <end position="761"/>
    </location>
    <ligand>
        <name>FMN</name>
        <dbReference type="ChEBI" id="CHEBI:58210"/>
    </ligand>
</feature>
<keyword evidence="4 11" id="KW-0808">Transferase</keyword>
<keyword evidence="6" id="KW-0805">Transcription regulation</keyword>
<evidence type="ECO:0000256" key="6">
    <source>
        <dbReference type="ARBA" id="ARBA00023015"/>
    </source>
</evidence>
<evidence type="ECO:0000313" key="15">
    <source>
        <dbReference type="Proteomes" id="UP001143548"/>
    </source>
</evidence>
<feature type="region of interest" description="Disordered" evidence="12">
    <location>
        <begin position="641"/>
        <end position="665"/>
    </location>
</feature>
<evidence type="ECO:0000256" key="10">
    <source>
        <dbReference type="ARBA" id="ARBA00060793"/>
    </source>
</evidence>
<dbReference type="Pfam" id="PF02441">
    <property type="entry name" value="Flavoprotein"/>
    <property type="match status" value="1"/>
</dbReference>
<keyword evidence="3 11" id="KW-0288">FMN</keyword>
<keyword evidence="11" id="KW-0496">Mitochondrion</keyword>
<dbReference type="InterPro" id="IPR007219">
    <property type="entry name" value="XnlR_reg_dom"/>
</dbReference>
<keyword evidence="7" id="KW-0238">DNA-binding</keyword>
<dbReference type="SMART" id="SM00066">
    <property type="entry name" value="GAL4"/>
    <property type="match status" value="1"/>
</dbReference>
<feature type="binding site" evidence="11">
    <location>
        <position position="823"/>
    </location>
    <ligand>
        <name>dimethylallyl phosphate</name>
        <dbReference type="ChEBI" id="CHEBI:88052"/>
    </ligand>
</feature>
<accession>A0A9W5Z0C2</accession>
<dbReference type="InterPro" id="IPR036864">
    <property type="entry name" value="Zn2-C6_fun-type_DNA-bd_sf"/>
</dbReference>
<evidence type="ECO:0000313" key="14">
    <source>
        <dbReference type="EMBL" id="GKZ26207.1"/>
    </source>
</evidence>
<dbReference type="SUPFAM" id="SSF52507">
    <property type="entry name" value="Homo-oligomeric flavin-containing Cys decarboxylases, HFCD"/>
    <property type="match status" value="1"/>
</dbReference>
<dbReference type="Pfam" id="PF00172">
    <property type="entry name" value="Zn_clus"/>
    <property type="match status" value="1"/>
</dbReference>
<dbReference type="Proteomes" id="UP001143548">
    <property type="component" value="Unassembled WGS sequence"/>
</dbReference>
<feature type="domain" description="Zn(2)-C6 fungal-type" evidence="13">
    <location>
        <begin position="25"/>
        <end position="56"/>
    </location>
</feature>
<comment type="subcellular location">
    <subcellularLocation>
        <location evidence="11">Mitochondrion</location>
    </subcellularLocation>
</comment>
<dbReference type="GO" id="GO:0006351">
    <property type="term" value="P:DNA-templated transcription"/>
    <property type="evidence" value="ECO:0007669"/>
    <property type="project" value="InterPro"/>
</dbReference>
<feature type="binding site" evidence="11">
    <location>
        <position position="707"/>
    </location>
    <ligand>
        <name>FMN</name>
        <dbReference type="ChEBI" id="CHEBI:58210"/>
    </ligand>
</feature>
<dbReference type="PROSITE" id="PS00463">
    <property type="entry name" value="ZN2_CY6_FUNGAL_1"/>
    <property type="match status" value="1"/>
</dbReference>
<comment type="similarity">
    <text evidence="10 11">Belongs to the UbiX/PAD1 family.</text>
</comment>
<dbReference type="SMART" id="SM00906">
    <property type="entry name" value="Fungal_trans"/>
    <property type="match status" value="1"/>
</dbReference>
<feature type="compositionally biased region" description="Basic residues" evidence="12">
    <location>
        <begin position="64"/>
        <end position="73"/>
    </location>
</feature>
<evidence type="ECO:0000256" key="2">
    <source>
        <dbReference type="ARBA" id="ARBA00022630"/>
    </source>
</evidence>
<dbReference type="InterPro" id="IPR003382">
    <property type="entry name" value="Flavoprotein"/>
</dbReference>
<evidence type="ECO:0000256" key="5">
    <source>
        <dbReference type="ARBA" id="ARBA00022723"/>
    </source>
</evidence>
<feature type="region of interest" description="Disordered" evidence="12">
    <location>
        <begin position="54"/>
        <end position="129"/>
    </location>
</feature>
<evidence type="ECO:0000256" key="8">
    <source>
        <dbReference type="ARBA" id="ARBA00023163"/>
    </source>
</evidence>
<keyword evidence="5" id="KW-0479">Metal-binding</keyword>
<dbReference type="GO" id="GO:0106141">
    <property type="term" value="F:flavin prenyltransferase activity"/>
    <property type="evidence" value="ECO:0007669"/>
    <property type="project" value="UniProtKB-EC"/>
</dbReference>
<dbReference type="GO" id="GO:0005739">
    <property type="term" value="C:mitochondrion"/>
    <property type="evidence" value="ECO:0007669"/>
    <property type="project" value="UniProtKB-SubCell"/>
</dbReference>